<dbReference type="PANTHER" id="PTHR46603:SF1">
    <property type="entry name" value="ABSCISSION_NOCUT CHECKPOINT REGULATOR"/>
    <property type="match status" value="1"/>
</dbReference>
<comment type="caution">
    <text evidence="2">The sequence shown here is derived from an EMBL/GenBank/DDBJ whole genome shotgun (WGS) entry which is preliminary data.</text>
</comment>
<accession>A0AAE0P5G7</accession>
<reference evidence="2" key="2">
    <citation type="submission" date="2023-06" db="EMBL/GenBank/DDBJ databases">
        <authorList>
            <consortium name="Lawrence Berkeley National Laboratory"/>
            <person name="Haridas S."/>
            <person name="Hensen N."/>
            <person name="Bonometti L."/>
            <person name="Westerberg I."/>
            <person name="Brannstrom I.O."/>
            <person name="Guillou S."/>
            <person name="Cros-Aarteil S."/>
            <person name="Calhoun S."/>
            <person name="Kuo A."/>
            <person name="Mondo S."/>
            <person name="Pangilinan J."/>
            <person name="Riley R."/>
            <person name="LaButti K."/>
            <person name="Andreopoulos B."/>
            <person name="Lipzen A."/>
            <person name="Chen C."/>
            <person name="Yanf M."/>
            <person name="Daum C."/>
            <person name="Ng V."/>
            <person name="Clum A."/>
            <person name="Steindorff A."/>
            <person name="Ohm R."/>
            <person name="Martin F."/>
            <person name="Silar P."/>
            <person name="Natvig D."/>
            <person name="Lalanne C."/>
            <person name="Gautier V."/>
            <person name="Ament-velasquez S.L."/>
            <person name="Kruys A."/>
            <person name="Hutchinson M.I."/>
            <person name="Powell A.J."/>
            <person name="Barry K."/>
            <person name="Miller A.N."/>
            <person name="Grigoriev I.V."/>
            <person name="Debuchy R."/>
            <person name="Gladieux P."/>
            <person name="Thoren M.H."/>
            <person name="Johannesson H."/>
        </authorList>
    </citation>
    <scope>NUCLEOTIDE SEQUENCE</scope>
    <source>
        <strain evidence="2">CBS 232.78</strain>
    </source>
</reference>
<dbReference type="Proteomes" id="UP001285441">
    <property type="component" value="Unassembled WGS sequence"/>
</dbReference>
<feature type="compositionally biased region" description="Basic and acidic residues" evidence="1">
    <location>
        <begin position="233"/>
        <end position="246"/>
    </location>
</feature>
<dbReference type="AlphaFoldDB" id="A0AAE0P5G7"/>
<feature type="compositionally biased region" description="Basic and acidic residues" evidence="1">
    <location>
        <begin position="56"/>
        <end position="67"/>
    </location>
</feature>
<dbReference type="SUPFAM" id="SSF57845">
    <property type="entry name" value="B-box zinc-binding domain"/>
    <property type="match status" value="1"/>
</dbReference>
<feature type="region of interest" description="Disordered" evidence="1">
    <location>
        <begin position="56"/>
        <end position="97"/>
    </location>
</feature>
<feature type="compositionally biased region" description="Low complexity" evidence="1">
    <location>
        <begin position="274"/>
        <end position="287"/>
    </location>
</feature>
<protein>
    <recommendedName>
        <fullName evidence="4">Abscission/NoCut checkpoint regulator</fullName>
    </recommendedName>
</protein>
<evidence type="ECO:0008006" key="4">
    <source>
        <dbReference type="Google" id="ProtNLM"/>
    </source>
</evidence>
<feature type="compositionally biased region" description="Basic and acidic residues" evidence="1">
    <location>
        <begin position="177"/>
        <end position="196"/>
    </location>
</feature>
<reference evidence="2" key="1">
    <citation type="journal article" date="2023" name="Mol. Phylogenet. Evol.">
        <title>Genome-scale phylogeny and comparative genomics of the fungal order Sordariales.</title>
        <authorList>
            <person name="Hensen N."/>
            <person name="Bonometti L."/>
            <person name="Westerberg I."/>
            <person name="Brannstrom I.O."/>
            <person name="Guillou S."/>
            <person name="Cros-Aarteil S."/>
            <person name="Calhoun S."/>
            <person name="Haridas S."/>
            <person name="Kuo A."/>
            <person name="Mondo S."/>
            <person name="Pangilinan J."/>
            <person name="Riley R."/>
            <person name="LaButti K."/>
            <person name="Andreopoulos B."/>
            <person name="Lipzen A."/>
            <person name="Chen C."/>
            <person name="Yan M."/>
            <person name="Daum C."/>
            <person name="Ng V."/>
            <person name="Clum A."/>
            <person name="Steindorff A."/>
            <person name="Ohm R.A."/>
            <person name="Martin F."/>
            <person name="Silar P."/>
            <person name="Natvig D.O."/>
            <person name="Lalanne C."/>
            <person name="Gautier V."/>
            <person name="Ament-Velasquez S.L."/>
            <person name="Kruys A."/>
            <person name="Hutchinson M.I."/>
            <person name="Powell A.J."/>
            <person name="Barry K."/>
            <person name="Miller A.N."/>
            <person name="Grigoriev I.V."/>
            <person name="Debuchy R."/>
            <person name="Gladieux P."/>
            <person name="Hiltunen Thoren M."/>
            <person name="Johannesson H."/>
        </authorList>
    </citation>
    <scope>NUCLEOTIDE SEQUENCE</scope>
    <source>
        <strain evidence="2">CBS 232.78</strain>
    </source>
</reference>
<sequence>MASPRQSDQTLLGRLNALKSSNITPEKASNVPIASVAADGEASVSREDALAARLRTLRDQIKDKEDSPSPPPPQPSRAATAQPQWETNSKQKVISPTVPIASWAALDDDPYAYDEADMQELLEDLASADFLNDEEEQIEFSHAPGSGSTEETREATSDDLLETLQKHSNPTAAWRGTDAKVSRDDIKGGSDGHPSESDSDDSDGEPMTRHVEAILSQAQDEISLGATAGAEDVDAKKPIADDHRAEASPTKGGIDLGTSKDTETNSNNGDIDDLLAAALSLPAVPSSEPSPPAAAGSHYAGDGGDGFEDDILRRMASLKGLGTASMKTDSYGLPSVPTFQPKDRPKEAKKTKKAGYTAEDEKTWCIVCLEDATVQCIGCDDDVYCGKCWNDMHLGPAAGYEERSHKWAGFERTR</sequence>
<organism evidence="2 3">
    <name type="scientific">Podospora didyma</name>
    <dbReference type="NCBI Taxonomy" id="330526"/>
    <lineage>
        <taxon>Eukaryota</taxon>
        <taxon>Fungi</taxon>
        <taxon>Dikarya</taxon>
        <taxon>Ascomycota</taxon>
        <taxon>Pezizomycotina</taxon>
        <taxon>Sordariomycetes</taxon>
        <taxon>Sordariomycetidae</taxon>
        <taxon>Sordariales</taxon>
        <taxon>Podosporaceae</taxon>
        <taxon>Podospora</taxon>
    </lineage>
</organism>
<proteinExistence type="predicted"/>
<feature type="region of interest" description="Disordered" evidence="1">
    <location>
        <begin position="324"/>
        <end position="353"/>
    </location>
</feature>
<evidence type="ECO:0000313" key="3">
    <source>
        <dbReference type="Proteomes" id="UP001285441"/>
    </source>
</evidence>
<feature type="compositionally biased region" description="Polar residues" evidence="1">
    <location>
        <begin position="85"/>
        <end position="94"/>
    </location>
</feature>
<feature type="region of interest" description="Disordered" evidence="1">
    <location>
        <begin position="124"/>
        <end position="306"/>
    </location>
</feature>
<gene>
    <name evidence="2" type="ORF">B0H63DRAFT_22960</name>
</gene>
<dbReference type="InterPro" id="IPR044553">
    <property type="entry name" value="Bbox1_ANCHR"/>
</dbReference>
<evidence type="ECO:0000313" key="2">
    <source>
        <dbReference type="EMBL" id="KAK3393661.1"/>
    </source>
</evidence>
<dbReference type="Pfam" id="PF22586">
    <property type="entry name" value="ANCHR-like_BBOX"/>
    <property type="match status" value="1"/>
</dbReference>
<dbReference type="EMBL" id="JAULSW010000001">
    <property type="protein sequence ID" value="KAK3393661.1"/>
    <property type="molecule type" value="Genomic_DNA"/>
</dbReference>
<evidence type="ECO:0000256" key="1">
    <source>
        <dbReference type="SAM" id="MobiDB-lite"/>
    </source>
</evidence>
<dbReference type="PANTHER" id="PTHR46603">
    <property type="entry name" value="ABSCISSION/NOCUT CHECKPOINT REGULATOR"/>
    <property type="match status" value="1"/>
</dbReference>
<name>A0AAE0P5G7_9PEZI</name>
<keyword evidence="3" id="KW-1185">Reference proteome</keyword>
<dbReference type="CDD" id="cd19817">
    <property type="entry name" value="Bbox1_ANCHR-like"/>
    <property type="match status" value="1"/>
</dbReference>